<evidence type="ECO:0000256" key="6">
    <source>
        <dbReference type="PROSITE-ProRule" id="PRU01240"/>
    </source>
</evidence>
<feature type="domain" description="Peptidase S8/S53" evidence="7">
    <location>
        <begin position="232"/>
        <end position="551"/>
    </location>
</feature>
<evidence type="ECO:0000256" key="2">
    <source>
        <dbReference type="ARBA" id="ARBA00022670"/>
    </source>
</evidence>
<dbReference type="PRINTS" id="PR00723">
    <property type="entry name" value="SUBTILISIN"/>
</dbReference>
<dbReference type="GO" id="GO:0004252">
    <property type="term" value="F:serine-type endopeptidase activity"/>
    <property type="evidence" value="ECO:0007669"/>
    <property type="project" value="UniProtKB-UniRule"/>
</dbReference>
<dbReference type="InterPro" id="IPR036852">
    <property type="entry name" value="Peptidase_S8/S53_dom_sf"/>
</dbReference>
<proteinExistence type="inferred from homology"/>
<evidence type="ECO:0000256" key="5">
    <source>
        <dbReference type="PIRSR" id="PIRSR615500-1"/>
    </source>
</evidence>
<dbReference type="InterPro" id="IPR022398">
    <property type="entry name" value="Peptidase_S8_His-AS"/>
</dbReference>
<keyword evidence="9" id="KW-1185">Reference proteome</keyword>
<dbReference type="Gene3D" id="3.40.50.200">
    <property type="entry name" value="Peptidase S8/S53 domain"/>
    <property type="match status" value="1"/>
</dbReference>
<dbReference type="InterPro" id="IPR034058">
    <property type="entry name" value="TagA/B/C/D_pept_dom"/>
</dbReference>
<keyword evidence="4 6" id="KW-0720">Serine protease</keyword>
<dbReference type="PROSITE" id="PS00137">
    <property type="entry name" value="SUBTILASE_HIS"/>
    <property type="match status" value="1"/>
</dbReference>
<dbReference type="PROSITE" id="PS00138">
    <property type="entry name" value="SUBTILASE_SER"/>
    <property type="match status" value="1"/>
</dbReference>
<accession>A0AAN7ABQ9</accession>
<sequence length="733" mass="77541">MSTPGQPTHGNNPATTIINGHEVHLHDCNDAAHCPADCRQTNWIVVKFDRFVDYDFKQQLKQEHNLEVHDRLDSDDNTYLCKYTPPDLAPVNQLVAVSHLALYPTDAVAAADIETAPPAAENGSQGIHALSDDSGPTVTKLPYIISLHPNPEETPEQILRQLEALGAEHLDDEIVGDTIRVNLDPAVLPQAAAIDDVRAIENVLQHQPFTVRQRSILQFSDQASVASSKYKGKDQSVWVIDTGFDKGFDVRTKDKVHPAFKGRVLAAANSKGATDPADTHGHGTHVAGSVLGSLKAATGKDQTMYGISGSAPEAKLVSIALNFAKFPPVLDVLTQKVEDLGAPLTVNNSWGATWQGRQIPYTTANASIVDAVMWRNPSVCLVFAAGNDGEYVWNSDQKTQQQIGAYGAAKNCITVGASYSDHPVNGPEGYAYQPVDGTVHNTGEPVTFTSTGPTVEGRIKPDIVAPGAVVLSARSQGITPQNLKNTLSFGKPLSDDLLFMSGTSQATPAVTGCVAVLRGAWIQTVAKGDKTKAPTGALLKALLIHGAVDLVGTKFNYVSKLAKFDAGGNIIGTQPIGSTKVITMTAAPNAFQGYGRVDINNSLLPLTTAGAATGAGTLESTQKSVKGQKVKTVTIPRNAKTLTVTLAYTDVPGAALQNIITPYVVLTGPGSTHTPLPPTDPLGRTLVWKPSNVAKIVVPLTLTGPPATTADVYVDVQTAQANAPYALVWSCTV</sequence>
<organism evidence="8 9">
    <name type="scientific">Podospora australis</name>
    <dbReference type="NCBI Taxonomy" id="1536484"/>
    <lineage>
        <taxon>Eukaryota</taxon>
        <taxon>Fungi</taxon>
        <taxon>Dikarya</taxon>
        <taxon>Ascomycota</taxon>
        <taxon>Pezizomycotina</taxon>
        <taxon>Sordariomycetes</taxon>
        <taxon>Sordariomycetidae</taxon>
        <taxon>Sordariales</taxon>
        <taxon>Podosporaceae</taxon>
        <taxon>Podospora</taxon>
    </lineage>
</organism>
<keyword evidence="3 6" id="KW-0378">Hydrolase</keyword>
<reference evidence="8" key="2">
    <citation type="submission" date="2023-05" db="EMBL/GenBank/DDBJ databases">
        <authorList>
            <consortium name="Lawrence Berkeley National Laboratory"/>
            <person name="Steindorff A."/>
            <person name="Hensen N."/>
            <person name="Bonometti L."/>
            <person name="Westerberg I."/>
            <person name="Brannstrom I.O."/>
            <person name="Guillou S."/>
            <person name="Cros-Aarteil S."/>
            <person name="Calhoun S."/>
            <person name="Haridas S."/>
            <person name="Kuo A."/>
            <person name="Mondo S."/>
            <person name="Pangilinan J."/>
            <person name="Riley R."/>
            <person name="Labutti K."/>
            <person name="Andreopoulos B."/>
            <person name="Lipzen A."/>
            <person name="Chen C."/>
            <person name="Yanf M."/>
            <person name="Daum C."/>
            <person name="Ng V."/>
            <person name="Clum A."/>
            <person name="Ohm R."/>
            <person name="Martin F."/>
            <person name="Silar P."/>
            <person name="Natvig D."/>
            <person name="Lalanne C."/>
            <person name="Gautier V."/>
            <person name="Ament-Velasquez S.L."/>
            <person name="Kruys A."/>
            <person name="Hutchinson M.I."/>
            <person name="Powell A.J."/>
            <person name="Barry K."/>
            <person name="Miller A.N."/>
            <person name="Grigoriev I.V."/>
            <person name="Debuchy R."/>
            <person name="Gladieux P."/>
            <person name="Thoren M.H."/>
            <person name="Johannesson H."/>
        </authorList>
    </citation>
    <scope>NUCLEOTIDE SEQUENCE</scope>
    <source>
        <strain evidence="8">PSN309</strain>
    </source>
</reference>
<dbReference type="CDD" id="cd04842">
    <property type="entry name" value="Peptidases_S8_Kp43_protease"/>
    <property type="match status" value="1"/>
</dbReference>
<evidence type="ECO:0000259" key="7">
    <source>
        <dbReference type="Pfam" id="PF00082"/>
    </source>
</evidence>
<protein>
    <submittedName>
        <fullName evidence="8">Peptidase S8 and S53</fullName>
    </submittedName>
</protein>
<feature type="active site" description="Charge relay system" evidence="5 6">
    <location>
        <position position="241"/>
    </location>
</feature>
<keyword evidence="2 6" id="KW-0645">Protease</keyword>
<dbReference type="PROSITE" id="PS51892">
    <property type="entry name" value="SUBTILASE"/>
    <property type="match status" value="1"/>
</dbReference>
<dbReference type="EMBL" id="MU864612">
    <property type="protein sequence ID" value="KAK4182781.1"/>
    <property type="molecule type" value="Genomic_DNA"/>
</dbReference>
<dbReference type="InterPro" id="IPR023828">
    <property type="entry name" value="Peptidase_S8_Ser-AS"/>
</dbReference>
<evidence type="ECO:0000256" key="3">
    <source>
        <dbReference type="ARBA" id="ARBA00022801"/>
    </source>
</evidence>
<comment type="caution">
    <text evidence="8">The sequence shown here is derived from an EMBL/GenBank/DDBJ whole genome shotgun (WGS) entry which is preliminary data.</text>
</comment>
<dbReference type="PANTHER" id="PTHR43399">
    <property type="entry name" value="SUBTILISIN-RELATED"/>
    <property type="match status" value="1"/>
</dbReference>
<dbReference type="Proteomes" id="UP001302126">
    <property type="component" value="Unassembled WGS sequence"/>
</dbReference>
<dbReference type="GO" id="GO:0006508">
    <property type="term" value="P:proteolysis"/>
    <property type="evidence" value="ECO:0007669"/>
    <property type="project" value="UniProtKB-KW"/>
</dbReference>
<evidence type="ECO:0000313" key="9">
    <source>
        <dbReference type="Proteomes" id="UP001302126"/>
    </source>
</evidence>
<gene>
    <name evidence="8" type="ORF">QBC35DRAFT_467835</name>
</gene>
<dbReference type="PANTHER" id="PTHR43399:SF4">
    <property type="entry name" value="CELL WALL-ASSOCIATED PROTEASE"/>
    <property type="match status" value="1"/>
</dbReference>
<dbReference type="InterPro" id="IPR051048">
    <property type="entry name" value="Peptidase_S8/S53_subtilisin"/>
</dbReference>
<evidence type="ECO:0000313" key="8">
    <source>
        <dbReference type="EMBL" id="KAK4182781.1"/>
    </source>
</evidence>
<feature type="active site" description="Charge relay system" evidence="5 6">
    <location>
        <position position="282"/>
    </location>
</feature>
<reference evidence="8" key="1">
    <citation type="journal article" date="2023" name="Mol. Phylogenet. Evol.">
        <title>Genome-scale phylogeny and comparative genomics of the fungal order Sordariales.</title>
        <authorList>
            <person name="Hensen N."/>
            <person name="Bonometti L."/>
            <person name="Westerberg I."/>
            <person name="Brannstrom I.O."/>
            <person name="Guillou S."/>
            <person name="Cros-Aarteil S."/>
            <person name="Calhoun S."/>
            <person name="Haridas S."/>
            <person name="Kuo A."/>
            <person name="Mondo S."/>
            <person name="Pangilinan J."/>
            <person name="Riley R."/>
            <person name="LaButti K."/>
            <person name="Andreopoulos B."/>
            <person name="Lipzen A."/>
            <person name="Chen C."/>
            <person name="Yan M."/>
            <person name="Daum C."/>
            <person name="Ng V."/>
            <person name="Clum A."/>
            <person name="Steindorff A."/>
            <person name="Ohm R.A."/>
            <person name="Martin F."/>
            <person name="Silar P."/>
            <person name="Natvig D.O."/>
            <person name="Lalanne C."/>
            <person name="Gautier V."/>
            <person name="Ament-Velasquez S.L."/>
            <person name="Kruys A."/>
            <person name="Hutchinson M.I."/>
            <person name="Powell A.J."/>
            <person name="Barry K."/>
            <person name="Miller A.N."/>
            <person name="Grigoriev I.V."/>
            <person name="Debuchy R."/>
            <person name="Gladieux P."/>
            <person name="Hiltunen Thoren M."/>
            <person name="Johannesson H."/>
        </authorList>
    </citation>
    <scope>NUCLEOTIDE SEQUENCE</scope>
    <source>
        <strain evidence="8">PSN309</strain>
    </source>
</reference>
<feature type="active site" description="Charge relay system" evidence="5 6">
    <location>
        <position position="504"/>
    </location>
</feature>
<evidence type="ECO:0000256" key="4">
    <source>
        <dbReference type="ARBA" id="ARBA00022825"/>
    </source>
</evidence>
<name>A0AAN7ABQ9_9PEZI</name>
<dbReference type="InterPro" id="IPR000209">
    <property type="entry name" value="Peptidase_S8/S53_dom"/>
</dbReference>
<dbReference type="SUPFAM" id="SSF52743">
    <property type="entry name" value="Subtilisin-like"/>
    <property type="match status" value="1"/>
</dbReference>
<dbReference type="AlphaFoldDB" id="A0AAN7ABQ9"/>
<comment type="similarity">
    <text evidence="1 6">Belongs to the peptidase S8 family.</text>
</comment>
<evidence type="ECO:0000256" key="1">
    <source>
        <dbReference type="ARBA" id="ARBA00011073"/>
    </source>
</evidence>
<dbReference type="Pfam" id="PF00082">
    <property type="entry name" value="Peptidase_S8"/>
    <property type="match status" value="1"/>
</dbReference>
<dbReference type="InterPro" id="IPR015500">
    <property type="entry name" value="Peptidase_S8_subtilisin-rel"/>
</dbReference>